<evidence type="ECO:0000313" key="3">
    <source>
        <dbReference type="Proteomes" id="UP000244168"/>
    </source>
</evidence>
<keyword evidence="3" id="KW-1185">Reference proteome</keyword>
<dbReference type="Gene3D" id="2.60.120.10">
    <property type="entry name" value="Jelly Rolls"/>
    <property type="match status" value="1"/>
</dbReference>
<organism evidence="2 3">
    <name type="scientific">Mucilaginibacter yixingensis</name>
    <dbReference type="NCBI Taxonomy" id="1295612"/>
    <lineage>
        <taxon>Bacteria</taxon>
        <taxon>Pseudomonadati</taxon>
        <taxon>Bacteroidota</taxon>
        <taxon>Sphingobacteriia</taxon>
        <taxon>Sphingobacteriales</taxon>
        <taxon>Sphingobacteriaceae</taxon>
        <taxon>Mucilaginibacter</taxon>
    </lineage>
</organism>
<protein>
    <submittedName>
        <fullName evidence="2">CRP-like cAMP-binding protein</fullName>
    </submittedName>
</protein>
<reference evidence="2 3" key="1">
    <citation type="submission" date="2018-04" db="EMBL/GenBank/DDBJ databases">
        <title>Genomic Encyclopedia of Archaeal and Bacterial Type Strains, Phase II (KMG-II): from individual species to whole genera.</title>
        <authorList>
            <person name="Goeker M."/>
        </authorList>
    </citation>
    <scope>NUCLEOTIDE SEQUENCE [LARGE SCALE GENOMIC DNA]</scope>
    <source>
        <strain evidence="2 3">DSM 26809</strain>
    </source>
</reference>
<dbReference type="AlphaFoldDB" id="A0A2T5JH15"/>
<dbReference type="InterPro" id="IPR014710">
    <property type="entry name" value="RmlC-like_jellyroll"/>
</dbReference>
<sequence>MFEVFKAYVLRHATVSEEEFALLEAVAKLKKLRKRQYLLQEGDVCRHHCFITKGLLRTYAVDDKGNEHIIRFAMEDWWISDRESLMSGNPSKFNIDAIEDAEVLLFEKASMDMLMEKLPAFKKMISEILDKSFITSQNRIHEAISSTAEEKYQNFVQRYPAFALRAPQAMIASYLGIKPETLSRLRNKR</sequence>
<dbReference type="CDD" id="cd00038">
    <property type="entry name" value="CAP_ED"/>
    <property type="match status" value="1"/>
</dbReference>
<dbReference type="RefSeq" id="WP_107827065.1">
    <property type="nucleotide sequence ID" value="NZ_CP160205.1"/>
</dbReference>
<dbReference type="Pfam" id="PF00027">
    <property type="entry name" value="cNMP_binding"/>
    <property type="match status" value="1"/>
</dbReference>
<dbReference type="EMBL" id="QAOQ01000001">
    <property type="protein sequence ID" value="PTR01694.1"/>
    <property type="molecule type" value="Genomic_DNA"/>
</dbReference>
<dbReference type="SUPFAM" id="SSF51206">
    <property type="entry name" value="cAMP-binding domain-like"/>
    <property type="match status" value="1"/>
</dbReference>
<evidence type="ECO:0000313" key="2">
    <source>
        <dbReference type="EMBL" id="PTR01694.1"/>
    </source>
</evidence>
<dbReference type="InterPro" id="IPR000595">
    <property type="entry name" value="cNMP-bd_dom"/>
</dbReference>
<proteinExistence type="predicted"/>
<evidence type="ECO:0000259" key="1">
    <source>
        <dbReference type="Pfam" id="PF00027"/>
    </source>
</evidence>
<name>A0A2T5JH15_9SPHI</name>
<dbReference type="InterPro" id="IPR018490">
    <property type="entry name" value="cNMP-bd_dom_sf"/>
</dbReference>
<gene>
    <name evidence="2" type="ORF">C8P68_101932</name>
</gene>
<dbReference type="OrthoDB" id="1092431at2"/>
<comment type="caution">
    <text evidence="2">The sequence shown here is derived from an EMBL/GenBank/DDBJ whole genome shotgun (WGS) entry which is preliminary data.</text>
</comment>
<accession>A0A2T5JH15</accession>
<dbReference type="Proteomes" id="UP000244168">
    <property type="component" value="Unassembled WGS sequence"/>
</dbReference>
<feature type="domain" description="Cyclic nucleotide-binding" evidence="1">
    <location>
        <begin position="30"/>
        <end position="117"/>
    </location>
</feature>